<reference evidence="2 3" key="1">
    <citation type="submission" date="2015-01" db="EMBL/GenBank/DDBJ databases">
        <title>Evolution of Trichinella species and genotypes.</title>
        <authorList>
            <person name="Korhonen P.K."/>
            <person name="Edoardo P."/>
            <person name="Giuseppe L.R."/>
            <person name="Gasser R.B."/>
        </authorList>
    </citation>
    <scope>NUCLEOTIDE SEQUENCE [LARGE SCALE GENOMIC DNA]</scope>
    <source>
        <strain evidence="2">ISS37</strain>
    </source>
</reference>
<organism evidence="2 3">
    <name type="scientific">Trichinella nelsoni</name>
    <dbReference type="NCBI Taxonomy" id="6336"/>
    <lineage>
        <taxon>Eukaryota</taxon>
        <taxon>Metazoa</taxon>
        <taxon>Ecdysozoa</taxon>
        <taxon>Nematoda</taxon>
        <taxon>Enoplea</taxon>
        <taxon>Dorylaimia</taxon>
        <taxon>Trichinellida</taxon>
        <taxon>Trichinellidae</taxon>
        <taxon>Trichinella</taxon>
    </lineage>
</organism>
<feature type="signal peptide" evidence="1">
    <location>
        <begin position="1"/>
        <end position="26"/>
    </location>
</feature>
<dbReference type="Proteomes" id="UP000054630">
    <property type="component" value="Unassembled WGS sequence"/>
</dbReference>
<accession>A0A0V0RAD3</accession>
<name>A0A0V0RAD3_9BILA</name>
<proteinExistence type="predicted"/>
<keyword evidence="3" id="KW-1185">Reference proteome</keyword>
<dbReference type="OrthoDB" id="10471681at2759"/>
<evidence type="ECO:0000313" key="3">
    <source>
        <dbReference type="Proteomes" id="UP000054630"/>
    </source>
</evidence>
<feature type="chain" id="PRO_5006867737" evidence="1">
    <location>
        <begin position="27"/>
        <end position="43"/>
    </location>
</feature>
<evidence type="ECO:0000313" key="2">
    <source>
        <dbReference type="EMBL" id="KRX11455.1"/>
    </source>
</evidence>
<keyword evidence="1" id="KW-0732">Signal</keyword>
<gene>
    <name evidence="2" type="ORF">T07_558</name>
</gene>
<evidence type="ECO:0000256" key="1">
    <source>
        <dbReference type="SAM" id="SignalP"/>
    </source>
</evidence>
<dbReference type="AlphaFoldDB" id="A0A0V0RAD3"/>
<dbReference type="EMBL" id="JYDL01002154">
    <property type="protein sequence ID" value="KRX11455.1"/>
    <property type="molecule type" value="Genomic_DNA"/>
</dbReference>
<protein>
    <submittedName>
        <fullName evidence="2">Uncharacterized protein</fullName>
    </submittedName>
</protein>
<sequence>MNVNSGRLHIILIMQFAIVSLQVSESKLKSLINDKDGRRDWLQ</sequence>
<comment type="caution">
    <text evidence="2">The sequence shown here is derived from an EMBL/GenBank/DDBJ whole genome shotgun (WGS) entry which is preliminary data.</text>
</comment>